<keyword evidence="8" id="KW-1185">Reference proteome</keyword>
<dbReference type="KEGG" id="scac:106084474"/>
<keyword evidence="4 5" id="KW-0648">Protein biosynthesis</keyword>
<dbReference type="GeneID" id="106084474"/>
<dbReference type="Proteomes" id="UP000095300">
    <property type="component" value="Unassembled WGS sequence"/>
</dbReference>
<dbReference type="AlphaFoldDB" id="A0A1I8PPZ0"/>
<feature type="domain" description="Amidase" evidence="6">
    <location>
        <begin position="38"/>
        <end position="483"/>
    </location>
</feature>
<comment type="function">
    <text evidence="5">Allows the formation of correctly charged Gln-tRNA(Gln) through the transamidation of misacylated Glu-tRNA(Gln) in the mitochondria. The reaction takes place in the presence of glutamine and ATP through an activated gamma-phospho-Glu-tRNA(Gln).</text>
</comment>
<dbReference type="InterPro" id="IPR023631">
    <property type="entry name" value="Amidase_dom"/>
</dbReference>
<keyword evidence="2 5" id="KW-0547">Nucleotide-binding</keyword>
<dbReference type="HAMAP" id="MF_00120">
    <property type="entry name" value="GatA"/>
    <property type="match status" value="1"/>
</dbReference>
<dbReference type="InterPro" id="IPR000120">
    <property type="entry name" value="Amidase"/>
</dbReference>
<dbReference type="GO" id="GO:0050567">
    <property type="term" value="F:glutaminyl-tRNA synthase (glutamine-hydrolyzing) activity"/>
    <property type="evidence" value="ECO:0007669"/>
    <property type="project" value="UniProtKB-UniRule"/>
</dbReference>
<evidence type="ECO:0000256" key="2">
    <source>
        <dbReference type="ARBA" id="ARBA00022741"/>
    </source>
</evidence>
<evidence type="ECO:0000313" key="7">
    <source>
        <dbReference type="EnsemblMetazoa" id="SCAU010033-PA"/>
    </source>
</evidence>
<comment type="subcellular location">
    <subcellularLocation>
        <location evidence="5">Mitochondrion</location>
    </subcellularLocation>
</comment>
<dbReference type="GO" id="GO:0005739">
    <property type="term" value="C:mitochondrion"/>
    <property type="evidence" value="ECO:0007669"/>
    <property type="project" value="UniProtKB-SubCell"/>
</dbReference>
<evidence type="ECO:0000256" key="4">
    <source>
        <dbReference type="ARBA" id="ARBA00022917"/>
    </source>
</evidence>
<gene>
    <name evidence="5" type="primary">GatA</name>
    <name evidence="7" type="synonym">106084474</name>
</gene>
<dbReference type="Pfam" id="PF01425">
    <property type="entry name" value="Amidase"/>
    <property type="match status" value="1"/>
</dbReference>
<dbReference type="GO" id="GO:0070681">
    <property type="term" value="P:glutaminyl-tRNAGln biosynthesis via transamidation"/>
    <property type="evidence" value="ECO:0007669"/>
    <property type="project" value="UniProtKB-UniRule"/>
</dbReference>
<comment type="subunit">
    <text evidence="5">Subunit of the heterotrimeric GatCAB amidotransferase (AdT) complex, composed of A, B and C subunits.</text>
</comment>
<dbReference type="PANTHER" id="PTHR11895">
    <property type="entry name" value="TRANSAMIDASE"/>
    <property type="match status" value="1"/>
</dbReference>
<evidence type="ECO:0000313" key="8">
    <source>
        <dbReference type="Proteomes" id="UP000095300"/>
    </source>
</evidence>
<evidence type="ECO:0000259" key="6">
    <source>
        <dbReference type="Pfam" id="PF01425"/>
    </source>
</evidence>
<organism evidence="7 8">
    <name type="scientific">Stomoxys calcitrans</name>
    <name type="common">Stable fly</name>
    <name type="synonym">Conops calcitrans</name>
    <dbReference type="NCBI Taxonomy" id="35570"/>
    <lineage>
        <taxon>Eukaryota</taxon>
        <taxon>Metazoa</taxon>
        <taxon>Ecdysozoa</taxon>
        <taxon>Arthropoda</taxon>
        <taxon>Hexapoda</taxon>
        <taxon>Insecta</taxon>
        <taxon>Pterygota</taxon>
        <taxon>Neoptera</taxon>
        <taxon>Endopterygota</taxon>
        <taxon>Diptera</taxon>
        <taxon>Brachycera</taxon>
        <taxon>Muscomorpha</taxon>
        <taxon>Muscoidea</taxon>
        <taxon>Muscidae</taxon>
        <taxon>Stomoxys</taxon>
    </lineage>
</organism>
<evidence type="ECO:0000256" key="5">
    <source>
        <dbReference type="HAMAP-Rule" id="MF_03150"/>
    </source>
</evidence>
<feature type="active site" description="Acyl-ester intermediate" evidence="5">
    <location>
        <position position="184"/>
    </location>
</feature>
<comment type="catalytic activity">
    <reaction evidence="5">
        <text>L-glutamyl-tRNA(Gln) + L-glutamine + ATP + H2O = L-glutaminyl-tRNA(Gln) + L-glutamate + ADP + phosphate + H(+)</text>
        <dbReference type="Rhea" id="RHEA:17521"/>
        <dbReference type="Rhea" id="RHEA-COMP:9681"/>
        <dbReference type="Rhea" id="RHEA-COMP:9684"/>
        <dbReference type="ChEBI" id="CHEBI:15377"/>
        <dbReference type="ChEBI" id="CHEBI:15378"/>
        <dbReference type="ChEBI" id="CHEBI:29985"/>
        <dbReference type="ChEBI" id="CHEBI:30616"/>
        <dbReference type="ChEBI" id="CHEBI:43474"/>
        <dbReference type="ChEBI" id="CHEBI:58359"/>
        <dbReference type="ChEBI" id="CHEBI:78520"/>
        <dbReference type="ChEBI" id="CHEBI:78521"/>
        <dbReference type="ChEBI" id="CHEBI:456216"/>
        <dbReference type="EC" id="6.3.5.7"/>
    </reaction>
</comment>
<dbReference type="VEuPathDB" id="VectorBase:SCAU010033"/>
<dbReference type="NCBIfam" id="TIGR00132">
    <property type="entry name" value="gatA"/>
    <property type="match status" value="1"/>
</dbReference>
<dbReference type="EnsemblMetazoa" id="SCAU010033-RA">
    <property type="protein sequence ID" value="SCAU010033-PA"/>
    <property type="gene ID" value="SCAU010033"/>
</dbReference>
<keyword evidence="3 5" id="KW-0067">ATP-binding</keyword>
<feature type="active site" description="Charge relay system" evidence="5">
    <location>
        <position position="160"/>
    </location>
</feature>
<dbReference type="EC" id="6.3.5.7" evidence="5"/>
<accession>A0A1I8PPZ0</accession>
<protein>
    <recommendedName>
        <fullName evidence="5">Glutamyl-tRNA(Gln) amidotransferase subunit A, mitochondrial</fullName>
        <shortName evidence="5">Glu-AdT subunit A</shortName>
        <ecNumber evidence="5">6.3.5.7</ecNumber>
    </recommendedName>
</protein>
<keyword evidence="1 5" id="KW-0436">Ligase</keyword>
<dbReference type="PANTHER" id="PTHR11895:SF7">
    <property type="entry name" value="GLUTAMYL-TRNA(GLN) AMIDOTRANSFERASE SUBUNIT A, MITOCHONDRIAL"/>
    <property type="match status" value="1"/>
</dbReference>
<comment type="similarity">
    <text evidence="5">Belongs to the amidase family. GatA subfamily.</text>
</comment>
<evidence type="ECO:0000256" key="1">
    <source>
        <dbReference type="ARBA" id="ARBA00022598"/>
    </source>
</evidence>
<evidence type="ECO:0000256" key="3">
    <source>
        <dbReference type="ARBA" id="ARBA00022840"/>
    </source>
</evidence>
<dbReference type="OrthoDB" id="421993at2759"/>
<proteinExistence type="inferred from homology"/>
<dbReference type="InterPro" id="IPR004412">
    <property type="entry name" value="GatA"/>
</dbReference>
<dbReference type="GO" id="GO:0032543">
    <property type="term" value="P:mitochondrial translation"/>
    <property type="evidence" value="ECO:0007669"/>
    <property type="project" value="UniProtKB-UniRule"/>
</dbReference>
<dbReference type="SUPFAM" id="SSF75304">
    <property type="entry name" value="Amidase signature (AS) enzymes"/>
    <property type="match status" value="1"/>
</dbReference>
<dbReference type="GO" id="GO:0005524">
    <property type="term" value="F:ATP binding"/>
    <property type="evidence" value="ECO:0007669"/>
    <property type="project" value="UniProtKB-KW"/>
</dbReference>
<name>A0A1I8PPZ0_STOCA</name>
<keyword evidence="5" id="KW-0496">Mitochondrion</keyword>
<dbReference type="CTD" id="42283"/>
<dbReference type="STRING" id="35570.A0A1I8PPZ0"/>
<feature type="active site" description="Charge relay system" evidence="5">
    <location>
        <position position="79"/>
    </location>
</feature>
<dbReference type="Gene3D" id="3.90.1300.10">
    <property type="entry name" value="Amidase signature (AS) domain"/>
    <property type="match status" value="1"/>
</dbReference>
<sequence>MRRHLQQNIKQLTTSYANGFYSPKEVTDCALDDTVKLKDLNAFIKITPELALHQAKESALRYHEQQAKGPLDGVTVAIKDNFCTKGIHTTCASKMLENFVPPYNATVYERLAQAGAVLVGKTNMDQFAMGSGTVDSIFGPAKNVWSENFEEDNWRIAGGSSGGSALAVATGMCYGSIGSDTGGSTRNPASYCGVVGLKPTYGMVSRHGLIPLVNSMDVPGIFARSIEDCAEILNVIAGPDPFDSTMFKQPFKPIQLPEPDQIKLSAIRIGIPKEYFCDGLSPDVLETWKKIADILEDGGAQVKSVSLPHTASSIFVYSILNQCEVASNMARYDGIEYGYRADADRSTEELYAKTRAAGFNSVVKNRILSGNYYLLRENYEKYFEKALRVRRLISDDFKKVFVHTSDKNKVDVLLTPTTLTVAPLYKDFTSVSNRDQCAVQDFCTQPANMAGIPAISLPIRLSEQGLPISLQLMSNMFNETLLLTIARWIESQVEFDCLSNEQLYKIRK</sequence>
<dbReference type="InterPro" id="IPR036928">
    <property type="entry name" value="AS_sf"/>
</dbReference>
<reference evidence="7" key="1">
    <citation type="submission" date="2020-05" db="UniProtKB">
        <authorList>
            <consortium name="EnsemblMetazoa"/>
        </authorList>
    </citation>
    <scope>IDENTIFICATION</scope>
    <source>
        <strain evidence="7">USDA</strain>
    </source>
</reference>
<dbReference type="GO" id="GO:0030956">
    <property type="term" value="C:glutamyl-tRNA(Gln) amidotransferase complex"/>
    <property type="evidence" value="ECO:0007669"/>
    <property type="project" value="UniProtKB-UniRule"/>
</dbReference>